<keyword evidence="2" id="KW-1133">Transmembrane helix</keyword>
<keyword evidence="5" id="KW-1185">Reference proteome</keyword>
<organism evidence="4 5">
    <name type="scientific">Sphaeroforma arctica JP610</name>
    <dbReference type="NCBI Taxonomy" id="667725"/>
    <lineage>
        <taxon>Eukaryota</taxon>
        <taxon>Ichthyosporea</taxon>
        <taxon>Ichthyophonida</taxon>
        <taxon>Sphaeroforma</taxon>
    </lineage>
</organism>
<dbReference type="GO" id="GO:0016020">
    <property type="term" value="C:membrane"/>
    <property type="evidence" value="ECO:0007669"/>
    <property type="project" value="InterPro"/>
</dbReference>
<keyword evidence="2" id="KW-0472">Membrane</keyword>
<dbReference type="EMBL" id="KQ241622">
    <property type="protein sequence ID" value="KNC87136.1"/>
    <property type="molecule type" value="Genomic_DNA"/>
</dbReference>
<dbReference type="Gene3D" id="1.20.5.110">
    <property type="match status" value="1"/>
</dbReference>
<dbReference type="PANTHER" id="PTHR46897">
    <property type="entry name" value="VESICLE-ASSOCIATED MEMBRANE PROTEIN 4"/>
    <property type="match status" value="1"/>
</dbReference>
<evidence type="ECO:0000256" key="2">
    <source>
        <dbReference type="SAM" id="Phobius"/>
    </source>
</evidence>
<dbReference type="OrthoDB" id="190375at2759"/>
<dbReference type="GeneID" id="25901263"/>
<gene>
    <name evidence="4" type="ORF">SARC_00759</name>
</gene>
<protein>
    <recommendedName>
        <fullName evidence="3">V-SNARE coiled-coil homology domain-containing protein</fullName>
    </recommendedName>
</protein>
<dbReference type="Proteomes" id="UP000054560">
    <property type="component" value="Unassembled WGS sequence"/>
</dbReference>
<dbReference type="PANTHER" id="PTHR46897:SF1">
    <property type="entry name" value="VESICLE-ASSOCIATED MEMBRANE PROTEIN 4"/>
    <property type="match status" value="1"/>
</dbReference>
<dbReference type="InterPro" id="IPR042855">
    <property type="entry name" value="V_SNARE_CC"/>
</dbReference>
<reference evidence="4 5" key="1">
    <citation type="submission" date="2011-02" db="EMBL/GenBank/DDBJ databases">
        <title>The Genome Sequence of Sphaeroforma arctica JP610.</title>
        <authorList>
            <consortium name="The Broad Institute Genome Sequencing Platform"/>
            <person name="Russ C."/>
            <person name="Cuomo C."/>
            <person name="Young S.K."/>
            <person name="Zeng Q."/>
            <person name="Gargeya S."/>
            <person name="Alvarado L."/>
            <person name="Berlin A."/>
            <person name="Chapman S.B."/>
            <person name="Chen Z."/>
            <person name="Freedman E."/>
            <person name="Gellesch M."/>
            <person name="Goldberg J."/>
            <person name="Griggs A."/>
            <person name="Gujja S."/>
            <person name="Heilman E."/>
            <person name="Heiman D."/>
            <person name="Howarth C."/>
            <person name="Mehta T."/>
            <person name="Neiman D."/>
            <person name="Pearson M."/>
            <person name="Roberts A."/>
            <person name="Saif S."/>
            <person name="Shea T."/>
            <person name="Shenoy N."/>
            <person name="Sisk P."/>
            <person name="Stolte C."/>
            <person name="Sykes S."/>
            <person name="White J."/>
            <person name="Yandava C."/>
            <person name="Burger G."/>
            <person name="Gray M.W."/>
            <person name="Holland P.W.H."/>
            <person name="King N."/>
            <person name="Lang F.B.F."/>
            <person name="Roger A.J."/>
            <person name="Ruiz-Trillo I."/>
            <person name="Haas B."/>
            <person name="Nusbaum C."/>
            <person name="Birren B."/>
        </authorList>
    </citation>
    <scope>NUCLEOTIDE SEQUENCE [LARGE SCALE GENOMIC DNA]</scope>
    <source>
        <strain evidence="4 5">JP610</strain>
    </source>
</reference>
<dbReference type="PROSITE" id="PS00417">
    <property type="entry name" value="SYNAPTOBREVIN"/>
    <property type="match status" value="1"/>
</dbReference>
<dbReference type="InterPro" id="IPR042887">
    <property type="entry name" value="VAMP4"/>
</dbReference>
<dbReference type="PRINTS" id="PR00219">
    <property type="entry name" value="SYNAPTOBREVN"/>
</dbReference>
<feature type="domain" description="V-SNARE coiled-coil homology" evidence="3">
    <location>
        <begin position="54"/>
        <end position="114"/>
    </location>
</feature>
<dbReference type="SUPFAM" id="SSF58038">
    <property type="entry name" value="SNARE fusion complex"/>
    <property type="match status" value="1"/>
</dbReference>
<dbReference type="GO" id="GO:0090161">
    <property type="term" value="P:Golgi ribbon formation"/>
    <property type="evidence" value="ECO:0007669"/>
    <property type="project" value="InterPro"/>
</dbReference>
<evidence type="ECO:0000256" key="1">
    <source>
        <dbReference type="PROSITE-ProRule" id="PRU00290"/>
    </source>
</evidence>
<dbReference type="STRING" id="667725.A0A0L0GE35"/>
<dbReference type="RefSeq" id="XP_014161038.1">
    <property type="nucleotide sequence ID" value="XM_014305563.1"/>
</dbReference>
<keyword evidence="2" id="KW-0812">Transmembrane</keyword>
<name>A0A0L0GE35_9EUKA</name>
<proteinExistence type="predicted"/>
<feature type="transmembrane region" description="Helical" evidence="2">
    <location>
        <begin position="118"/>
        <end position="139"/>
    </location>
</feature>
<accession>A0A0L0GE35</accession>
<evidence type="ECO:0000313" key="4">
    <source>
        <dbReference type="EMBL" id="KNC87136.1"/>
    </source>
</evidence>
<keyword evidence="1" id="KW-0175">Coiled coil</keyword>
<dbReference type="eggNOG" id="KOG0860">
    <property type="taxonomic scope" value="Eukaryota"/>
</dbReference>
<evidence type="ECO:0000313" key="5">
    <source>
        <dbReference type="Proteomes" id="UP000054560"/>
    </source>
</evidence>
<dbReference type="AlphaFoldDB" id="A0A0L0GE35"/>
<dbReference type="GO" id="GO:0016192">
    <property type="term" value="P:vesicle-mediated transport"/>
    <property type="evidence" value="ECO:0007669"/>
    <property type="project" value="InterPro"/>
</dbReference>
<sequence>MAEILEFPAYKTRISHHCVSIWCSFTLPTQDDLFGDAEDSDDDPLLDTDRSMSGMNRVQRGVDSVVDVMKDNIGKVLDRGDRLEQIEERSEGLMEGAEAFRSGSNRVRRQMWWQKIRLQFLIGGVVAVFVLFFIVWCFVL</sequence>
<dbReference type="PROSITE" id="PS50892">
    <property type="entry name" value="V_SNARE"/>
    <property type="match status" value="1"/>
</dbReference>
<dbReference type="Pfam" id="PF00957">
    <property type="entry name" value="Synaptobrevin"/>
    <property type="match status" value="1"/>
</dbReference>
<dbReference type="InterPro" id="IPR001388">
    <property type="entry name" value="Synaptobrevin-like"/>
</dbReference>
<evidence type="ECO:0000259" key="3">
    <source>
        <dbReference type="PROSITE" id="PS50892"/>
    </source>
</evidence>